<proteinExistence type="predicted"/>
<accession>A0A2R8CDT1</accession>
<dbReference type="EMBL" id="ONZG01000012">
    <property type="protein sequence ID" value="SPJ30529.1"/>
    <property type="molecule type" value="Genomic_DNA"/>
</dbReference>
<dbReference type="RefSeq" id="WP_108791095.1">
    <property type="nucleotide sequence ID" value="NZ_ONZG01000012.1"/>
</dbReference>
<dbReference type="PANTHER" id="PTHR43433:SF10">
    <property type="entry name" value="AB HYDROLASE-1 DOMAIN-CONTAINING PROTEIN"/>
    <property type="match status" value="1"/>
</dbReference>
<dbReference type="Pfam" id="PF00561">
    <property type="entry name" value="Abhydrolase_1"/>
    <property type="match status" value="1"/>
</dbReference>
<evidence type="ECO:0000313" key="2">
    <source>
        <dbReference type="EMBL" id="SPJ30529.1"/>
    </source>
</evidence>
<dbReference type="AlphaFoldDB" id="A0A2R8CDT1"/>
<feature type="domain" description="AB hydrolase-1" evidence="1">
    <location>
        <begin position="20"/>
        <end position="239"/>
    </location>
</feature>
<dbReference type="Proteomes" id="UP000244898">
    <property type="component" value="Unassembled WGS sequence"/>
</dbReference>
<dbReference type="InterPro" id="IPR000073">
    <property type="entry name" value="AB_hydrolase_1"/>
</dbReference>
<dbReference type="Gene3D" id="3.40.50.1820">
    <property type="entry name" value="alpha/beta hydrolase"/>
    <property type="match status" value="1"/>
</dbReference>
<keyword evidence="3" id="KW-1185">Reference proteome</keyword>
<organism evidence="2 3">
    <name type="scientific">Falsiruegeria mediterranea M17</name>
    <dbReference type="NCBI Taxonomy" id="1200281"/>
    <lineage>
        <taxon>Bacteria</taxon>
        <taxon>Pseudomonadati</taxon>
        <taxon>Pseudomonadota</taxon>
        <taxon>Alphaproteobacteria</taxon>
        <taxon>Rhodobacterales</taxon>
        <taxon>Roseobacteraceae</taxon>
        <taxon>Falsiruegeria</taxon>
    </lineage>
</organism>
<dbReference type="PRINTS" id="PR00111">
    <property type="entry name" value="ABHYDROLASE"/>
</dbReference>
<dbReference type="GO" id="GO:0016787">
    <property type="term" value="F:hydrolase activity"/>
    <property type="evidence" value="ECO:0007669"/>
    <property type="project" value="UniProtKB-KW"/>
</dbReference>
<dbReference type="SUPFAM" id="SSF53474">
    <property type="entry name" value="alpha/beta-Hydrolases"/>
    <property type="match status" value="1"/>
</dbReference>
<name>A0A2R8CDT1_9RHOB</name>
<evidence type="ECO:0000259" key="1">
    <source>
        <dbReference type="Pfam" id="PF00561"/>
    </source>
</evidence>
<keyword evidence="2" id="KW-0378">Hydrolase</keyword>
<dbReference type="InterPro" id="IPR029058">
    <property type="entry name" value="AB_hydrolase_fold"/>
</dbReference>
<dbReference type="EC" id="3.5.1.-" evidence="2"/>
<protein>
    <submittedName>
        <fullName evidence="2">Aminoacrylate hydrolase RutD</fullName>
        <ecNumber evidence="2">3.5.1.-</ecNumber>
    </submittedName>
</protein>
<evidence type="ECO:0000313" key="3">
    <source>
        <dbReference type="Proteomes" id="UP000244898"/>
    </source>
</evidence>
<sequence>MPTINFHGEDIEYLDQGQGPALVLIPGLGGQLAFWRGIAPKLSASFRVLSLDHPMTATGRNAIQSMADLVLMLLDHVNIPSCSIVGQSMGGPVVQQLALSHPNRIDRIVFGSTWAGPDDYFRRAFGLRLEILSNLGIEGYAKAQILSTFSAEDIADNPERAREWEERTISSSDPAVLAHRMRAILTHDAKNQIPDINHPCLVISVEGDQVVPPHMSRRLAELLPNSELKELSGGGHFKAMLDPLGYLAALEPFLKS</sequence>
<reference evidence="3" key="1">
    <citation type="submission" date="2018-03" db="EMBL/GenBank/DDBJ databases">
        <authorList>
            <person name="Rodrigo-Torres L."/>
            <person name="Arahal R. D."/>
            <person name="Lucena T."/>
        </authorList>
    </citation>
    <scope>NUCLEOTIDE SEQUENCE [LARGE SCALE GENOMIC DNA]</scope>
    <source>
        <strain evidence="3">CECT 7615</strain>
    </source>
</reference>
<dbReference type="OrthoDB" id="9796770at2"/>
<dbReference type="PANTHER" id="PTHR43433">
    <property type="entry name" value="HYDROLASE, ALPHA/BETA FOLD FAMILY PROTEIN"/>
    <property type="match status" value="1"/>
</dbReference>
<dbReference type="InterPro" id="IPR050471">
    <property type="entry name" value="AB_hydrolase"/>
</dbReference>
<gene>
    <name evidence="2" type="primary">rutD</name>
    <name evidence="2" type="ORF">TRM7615_04063</name>
</gene>